<organism evidence="1 2">
    <name type="scientific">Angomonas deanei</name>
    <dbReference type="NCBI Taxonomy" id="59799"/>
    <lineage>
        <taxon>Eukaryota</taxon>
        <taxon>Discoba</taxon>
        <taxon>Euglenozoa</taxon>
        <taxon>Kinetoplastea</taxon>
        <taxon>Metakinetoplastina</taxon>
        <taxon>Trypanosomatida</taxon>
        <taxon>Trypanosomatidae</taxon>
        <taxon>Strigomonadinae</taxon>
        <taxon>Angomonas</taxon>
    </lineage>
</organism>
<dbReference type="Proteomes" id="UP000515908">
    <property type="component" value="Chromosome 05"/>
</dbReference>
<dbReference type="EMBL" id="LR877149">
    <property type="protein sequence ID" value="CAD2215898.1"/>
    <property type="molecule type" value="Genomic_DNA"/>
</dbReference>
<protein>
    <submittedName>
        <fullName evidence="1">Uncharacterized protein</fullName>
    </submittedName>
</protein>
<gene>
    <name evidence="1" type="ORF">ADEAN_000335600</name>
</gene>
<evidence type="ECO:0000313" key="2">
    <source>
        <dbReference type="Proteomes" id="UP000515908"/>
    </source>
</evidence>
<evidence type="ECO:0000313" key="1">
    <source>
        <dbReference type="EMBL" id="CAD2215898.1"/>
    </source>
</evidence>
<name>A0A7G2C7W5_9TRYP</name>
<reference evidence="1 2" key="1">
    <citation type="submission" date="2020-08" db="EMBL/GenBank/DDBJ databases">
        <authorList>
            <person name="Newling K."/>
            <person name="Davey J."/>
            <person name="Forrester S."/>
        </authorList>
    </citation>
    <scope>NUCLEOTIDE SEQUENCE [LARGE SCALE GENOMIC DNA]</scope>
    <source>
        <strain evidence="2">Crithidia deanei Carvalho (ATCC PRA-265)</strain>
    </source>
</reference>
<keyword evidence="2" id="KW-1185">Reference proteome</keyword>
<proteinExistence type="predicted"/>
<sequence length="369" mass="42923">MKRERESDSDAESSAVHNFGFYVFNEISVLLYKRTAMLLSQMIIDCVKSEDVKARAEKVLGFRDHFYRSVTVLKAYLDDNEYKTHQVVLEPLVEEFCRELGTTISEENDRLAMCKRCLKCLENNGFPDLESVELDQLLIDLKHESNVLGYSYSKRPSLHLPLIPRYDGDRKQEGESSRERQGFQVVLADVHKHPEINTRYQLSEPKKRKPLLDEGKIFSHPKKVARYGTEDFLVDEELLHRSYVVLQNHLDTFGTLEGISPYSRFALWNIVERDDEVFGAVCDRMISNANGVLLLRKIRTHLETHLRCYDAVRDAARRAAQQVGWYAVSAQWRDQVLHKLESLAETDWYNLSDCGSKYPFRFPNYGKTR</sequence>
<accession>A0A7G2C7W5</accession>
<dbReference type="VEuPathDB" id="TriTrypDB:ADEAN_000335600"/>
<dbReference type="AlphaFoldDB" id="A0A7G2C7W5"/>